<evidence type="ECO:0000313" key="2">
    <source>
        <dbReference type="Proteomes" id="UP000001844"/>
    </source>
</evidence>
<dbReference type="KEGG" id="nhl:Nhal_0994"/>
<proteinExistence type="predicted"/>
<dbReference type="STRING" id="472759.Nhal_0994"/>
<dbReference type="AlphaFoldDB" id="D5BYV4"/>
<protein>
    <submittedName>
        <fullName evidence="1">Uncharacterized protein</fullName>
    </submittedName>
</protein>
<dbReference type="EMBL" id="CP001798">
    <property type="protein sequence ID" value="ADE14167.1"/>
    <property type="molecule type" value="Genomic_DNA"/>
</dbReference>
<accession>D5BYV4</accession>
<keyword evidence="2" id="KW-1185">Reference proteome</keyword>
<reference evidence="2" key="1">
    <citation type="submission" date="2010-04" db="EMBL/GenBank/DDBJ databases">
        <title>Complete genome sequence of Nitrosococcus halophilus Nc4, a salt-adapted, aerobic obligate ammonia-oxidizing sulfur purple bacterium.</title>
        <authorList>
            <consortium name="US DOE Joint Genome Institute"/>
            <person name="Campbell M.A."/>
            <person name="Malfatti S.A."/>
            <person name="Chain P.S.G."/>
            <person name="Heidelberg J.F."/>
            <person name="Ward B.B."/>
            <person name="Klotz M.G."/>
        </authorList>
    </citation>
    <scope>NUCLEOTIDE SEQUENCE [LARGE SCALE GENOMIC DNA]</scope>
    <source>
        <strain evidence="2">Nc4</strain>
    </source>
</reference>
<dbReference type="HOGENOM" id="CLU_185249_0_0_6"/>
<gene>
    <name evidence="1" type="ordered locus">Nhal_0994</name>
</gene>
<name>D5BYV4_NITHN</name>
<sequence>MRLHPSGQCPQSTFGGIAVSTATDMLAKYLAAESALTEGKSISWVDGRQLTREDLAEIRKGRKEWERRVAAEEAQAAGAPTIGGLGYAVARLDG</sequence>
<organism evidence="1 2">
    <name type="scientific">Nitrosococcus halophilus (strain Nc4)</name>
    <dbReference type="NCBI Taxonomy" id="472759"/>
    <lineage>
        <taxon>Bacteria</taxon>
        <taxon>Pseudomonadati</taxon>
        <taxon>Pseudomonadota</taxon>
        <taxon>Gammaproteobacteria</taxon>
        <taxon>Chromatiales</taxon>
        <taxon>Chromatiaceae</taxon>
        <taxon>Nitrosococcus</taxon>
    </lineage>
</organism>
<dbReference type="Proteomes" id="UP000001844">
    <property type="component" value="Chromosome"/>
</dbReference>
<dbReference type="eggNOG" id="ENOG5033D2C">
    <property type="taxonomic scope" value="Bacteria"/>
</dbReference>
<evidence type="ECO:0000313" key="1">
    <source>
        <dbReference type="EMBL" id="ADE14167.1"/>
    </source>
</evidence>